<dbReference type="EMBL" id="JARPMG010000007">
    <property type="protein sequence ID" value="KAJ8099093.1"/>
    <property type="molecule type" value="Genomic_DNA"/>
</dbReference>
<dbReference type="InterPro" id="IPR005633">
    <property type="entry name" value="Ribosomal_uL23_N"/>
</dbReference>
<reference evidence="10" key="1">
    <citation type="submission" date="2023-03" db="EMBL/GenBank/DDBJ databases">
        <title>Near-Complete genome sequence of Lipomyces tetrasporous NRRL Y-64009, an oleaginous yeast capable of growing on lignocellulosic hydrolysates.</title>
        <authorList>
            <consortium name="Lawrence Berkeley National Laboratory"/>
            <person name="Jagtap S.S."/>
            <person name="Liu J.-J."/>
            <person name="Walukiewicz H.E."/>
            <person name="Pangilinan J."/>
            <person name="Lipzen A."/>
            <person name="Ahrendt S."/>
            <person name="Koriabine M."/>
            <person name="Cobaugh K."/>
            <person name="Salamov A."/>
            <person name="Yoshinaga Y."/>
            <person name="Ng V."/>
            <person name="Daum C."/>
            <person name="Grigoriev I.V."/>
            <person name="Slininger P.J."/>
            <person name="Dien B.S."/>
            <person name="Jin Y.-S."/>
            <person name="Rao C.V."/>
        </authorList>
    </citation>
    <scope>NUCLEOTIDE SEQUENCE</scope>
    <source>
        <strain evidence="10">NRRL Y-64009</strain>
    </source>
</reference>
<dbReference type="InterPro" id="IPR012678">
    <property type="entry name" value="Ribosomal_uL23/eL15/eS24_sf"/>
</dbReference>
<dbReference type="HAMAP" id="MF_01369_A">
    <property type="entry name" value="Ribosomal_uL23_A"/>
    <property type="match status" value="1"/>
</dbReference>
<dbReference type="InterPro" id="IPR001014">
    <property type="entry name" value="Ribosomal_uL23_CS"/>
</dbReference>
<gene>
    <name evidence="10" type="ORF">POJ06DRAFT_127653</name>
</gene>
<dbReference type="GO" id="GO:0005840">
    <property type="term" value="C:ribosome"/>
    <property type="evidence" value="ECO:0007669"/>
    <property type="project" value="UniProtKB-KW"/>
</dbReference>
<evidence type="ECO:0000256" key="5">
    <source>
        <dbReference type="ARBA" id="ARBA00023274"/>
    </source>
</evidence>
<evidence type="ECO:0000313" key="10">
    <source>
        <dbReference type="EMBL" id="KAJ8099093.1"/>
    </source>
</evidence>
<dbReference type="Proteomes" id="UP001217417">
    <property type="component" value="Unassembled WGS sequence"/>
</dbReference>
<dbReference type="Pfam" id="PF00276">
    <property type="entry name" value="Ribosomal_L23"/>
    <property type="match status" value="1"/>
</dbReference>
<evidence type="ECO:0000259" key="9">
    <source>
        <dbReference type="Pfam" id="PF03939"/>
    </source>
</evidence>
<dbReference type="Gene3D" id="3.30.70.330">
    <property type="match status" value="1"/>
</dbReference>
<evidence type="ECO:0000256" key="4">
    <source>
        <dbReference type="ARBA" id="ARBA00022980"/>
    </source>
</evidence>
<proteinExistence type="inferred from homology"/>
<evidence type="ECO:0000256" key="1">
    <source>
        <dbReference type="ARBA" id="ARBA00006700"/>
    </source>
</evidence>
<dbReference type="NCBIfam" id="NF011118">
    <property type="entry name" value="PRK14548.1"/>
    <property type="match status" value="1"/>
</dbReference>
<dbReference type="Pfam" id="PF03939">
    <property type="entry name" value="Ribosomal_L23eN"/>
    <property type="match status" value="1"/>
</dbReference>
<comment type="similarity">
    <text evidence="1 8">Belongs to the universal ribosomal protein uL23 family.</text>
</comment>
<dbReference type="FunFam" id="3.30.70.330:FF:000035">
    <property type="entry name" value="60S ribosomal protein L23a"/>
    <property type="match status" value="1"/>
</dbReference>
<keyword evidence="5 8" id="KW-0687">Ribonucleoprotein</keyword>
<organism evidence="10 11">
    <name type="scientific">Lipomyces tetrasporus</name>
    <dbReference type="NCBI Taxonomy" id="54092"/>
    <lineage>
        <taxon>Eukaryota</taxon>
        <taxon>Fungi</taxon>
        <taxon>Dikarya</taxon>
        <taxon>Ascomycota</taxon>
        <taxon>Saccharomycotina</taxon>
        <taxon>Lipomycetes</taxon>
        <taxon>Lipomycetales</taxon>
        <taxon>Lipomycetaceae</taxon>
        <taxon>Lipomyces</taxon>
    </lineage>
</organism>
<dbReference type="GO" id="GO:0019843">
    <property type="term" value="F:rRNA binding"/>
    <property type="evidence" value="ECO:0007669"/>
    <property type="project" value="UniProtKB-KW"/>
</dbReference>
<keyword evidence="11" id="KW-1185">Reference proteome</keyword>
<dbReference type="GO" id="GO:0003735">
    <property type="term" value="F:structural constituent of ribosome"/>
    <property type="evidence" value="ECO:0007669"/>
    <property type="project" value="InterPro"/>
</dbReference>
<comment type="caution">
    <text evidence="10">The sequence shown here is derived from an EMBL/GenBank/DDBJ whole genome shotgun (WGS) entry which is preliminary data.</text>
</comment>
<keyword evidence="2" id="KW-0699">rRNA-binding</keyword>
<evidence type="ECO:0000256" key="6">
    <source>
        <dbReference type="ARBA" id="ARBA00044537"/>
    </source>
</evidence>
<evidence type="ECO:0000256" key="7">
    <source>
        <dbReference type="ARBA" id="ARBA00075004"/>
    </source>
</evidence>
<name>A0AAD7QPT3_9ASCO</name>
<dbReference type="InterPro" id="IPR012677">
    <property type="entry name" value="Nucleotide-bd_a/b_plait_sf"/>
</dbReference>
<dbReference type="GO" id="GO:1990904">
    <property type="term" value="C:ribonucleoprotein complex"/>
    <property type="evidence" value="ECO:0007669"/>
    <property type="project" value="UniProtKB-KW"/>
</dbReference>
<evidence type="ECO:0000313" key="11">
    <source>
        <dbReference type="Proteomes" id="UP001217417"/>
    </source>
</evidence>
<dbReference type="SUPFAM" id="SSF54189">
    <property type="entry name" value="Ribosomal proteins S24e, L23 and L15e"/>
    <property type="match status" value="1"/>
</dbReference>
<evidence type="ECO:0000256" key="3">
    <source>
        <dbReference type="ARBA" id="ARBA00022884"/>
    </source>
</evidence>
<dbReference type="RefSeq" id="XP_056042543.1">
    <property type="nucleotide sequence ID" value="XM_056184328.1"/>
</dbReference>
<dbReference type="PROSITE" id="PS00050">
    <property type="entry name" value="RIBOSOMAL_L23"/>
    <property type="match status" value="1"/>
</dbReference>
<dbReference type="AlphaFoldDB" id="A0AAD7QPT3"/>
<dbReference type="InterPro" id="IPR013025">
    <property type="entry name" value="Ribosomal_uL23-like"/>
</dbReference>
<accession>A0AAD7QPT3</accession>
<feature type="domain" description="Large ribosomal subunit protein uL23 N-terminal" evidence="9">
    <location>
        <begin position="8"/>
        <end position="57"/>
    </location>
</feature>
<keyword evidence="3" id="KW-0694">RNA-binding</keyword>
<dbReference type="GO" id="GO:0006412">
    <property type="term" value="P:translation"/>
    <property type="evidence" value="ECO:0007669"/>
    <property type="project" value="InterPro"/>
</dbReference>
<dbReference type="GeneID" id="80879494"/>
<dbReference type="PANTHER" id="PTHR11620">
    <property type="entry name" value="60S RIBOSOMAL PROTEIN L23A"/>
    <property type="match status" value="1"/>
</dbReference>
<sequence length="146" mass="16278">MAPKSNSAEKAVAAKKAVVKGIHGKKVTKVRTSTTFHRPKTLRLPRTPKYQRKSIAHAPRLDQYKVIIGPHSNESTMKKLEESNTIVFIVDIKANKRHIKDAFKSLYNVDVAKVTTLITPTGSKKAYIRLASENDVLDVANRVGFI</sequence>
<protein>
    <recommendedName>
        <fullName evidence="6">Large ribosomal subunit protein uL23</fullName>
    </recommendedName>
    <alternativeName>
        <fullName evidence="7">60S ribosomal protein L25</fullName>
    </alternativeName>
</protein>
<evidence type="ECO:0000256" key="2">
    <source>
        <dbReference type="ARBA" id="ARBA00022730"/>
    </source>
</evidence>
<evidence type="ECO:0000256" key="8">
    <source>
        <dbReference type="RuleBase" id="RU003934"/>
    </source>
</evidence>
<keyword evidence="4 8" id="KW-0689">Ribosomal protein</keyword>